<evidence type="ECO:0000256" key="1">
    <source>
        <dbReference type="SAM" id="MobiDB-lite"/>
    </source>
</evidence>
<dbReference type="GO" id="GO:0030479">
    <property type="term" value="C:actin cortical patch"/>
    <property type="evidence" value="ECO:0007669"/>
    <property type="project" value="TreeGrafter"/>
</dbReference>
<dbReference type="PANTHER" id="PTHR13357:SF1">
    <property type="entry name" value="NCK-INTERACTING PROTEIN WITH SH3 DOMAIN"/>
    <property type="match status" value="1"/>
</dbReference>
<feature type="compositionally biased region" description="Low complexity" evidence="1">
    <location>
        <begin position="572"/>
        <end position="585"/>
    </location>
</feature>
<name>A0A8H3CNU4_9AGAM</name>
<feature type="region of interest" description="Disordered" evidence="1">
    <location>
        <begin position="634"/>
        <end position="660"/>
    </location>
</feature>
<feature type="region of interest" description="Disordered" evidence="1">
    <location>
        <begin position="505"/>
        <end position="589"/>
    </location>
</feature>
<dbReference type="GO" id="GO:0000147">
    <property type="term" value="P:actin cortical patch assembly"/>
    <property type="evidence" value="ECO:0007669"/>
    <property type="project" value="TreeGrafter"/>
</dbReference>
<evidence type="ECO:0000313" key="3">
    <source>
        <dbReference type="EMBL" id="CAE6488496.1"/>
    </source>
</evidence>
<dbReference type="Proteomes" id="UP000663840">
    <property type="component" value="Unassembled WGS sequence"/>
</dbReference>
<feature type="region of interest" description="Disordered" evidence="1">
    <location>
        <begin position="259"/>
        <end position="280"/>
    </location>
</feature>
<protein>
    <recommendedName>
        <fullName evidence="2">SPIN90/Ldb17 leucine-rich domain-containing protein</fullName>
    </recommendedName>
</protein>
<feature type="compositionally biased region" description="Low complexity" evidence="1">
    <location>
        <begin position="259"/>
        <end position="270"/>
    </location>
</feature>
<gene>
    <name evidence="3" type="ORF">RDB_LOCUS144616</name>
</gene>
<dbReference type="PANTHER" id="PTHR13357">
    <property type="entry name" value="SH3 ADAPTER PROTEIN SPIN90 NCK INTERACTING PROTEIN WITH SH3 DOMAIN"/>
    <property type="match status" value="1"/>
</dbReference>
<dbReference type="GO" id="GO:0051666">
    <property type="term" value="P:actin cortical patch localization"/>
    <property type="evidence" value="ECO:0007669"/>
    <property type="project" value="TreeGrafter"/>
</dbReference>
<evidence type="ECO:0000313" key="4">
    <source>
        <dbReference type="Proteomes" id="UP000663840"/>
    </source>
</evidence>
<dbReference type="AlphaFoldDB" id="A0A8H3CNU4"/>
<dbReference type="GO" id="GO:0006897">
    <property type="term" value="P:endocytosis"/>
    <property type="evidence" value="ECO:0007669"/>
    <property type="project" value="TreeGrafter"/>
</dbReference>
<feature type="compositionally biased region" description="Polar residues" evidence="1">
    <location>
        <begin position="509"/>
        <end position="518"/>
    </location>
</feature>
<dbReference type="Pfam" id="PF09431">
    <property type="entry name" value="SPIN90_LRD"/>
    <property type="match status" value="1"/>
</dbReference>
<reference evidence="3" key="1">
    <citation type="submission" date="2021-01" db="EMBL/GenBank/DDBJ databases">
        <authorList>
            <person name="Kaushik A."/>
        </authorList>
    </citation>
    <scope>NUCLEOTIDE SEQUENCE</scope>
    <source>
        <strain evidence="3">AG1-1A</strain>
    </source>
</reference>
<dbReference type="EMBL" id="CAJMWR010004191">
    <property type="protein sequence ID" value="CAE6488496.1"/>
    <property type="molecule type" value="Genomic_DNA"/>
</dbReference>
<accession>A0A8H3CNU4</accession>
<evidence type="ECO:0000259" key="2">
    <source>
        <dbReference type="Pfam" id="PF09431"/>
    </source>
</evidence>
<comment type="caution">
    <text evidence="3">The sequence shown here is derived from an EMBL/GenBank/DDBJ whole genome shotgun (WGS) entry which is preliminary data.</text>
</comment>
<sequence length="685" mass="74599">MDFIEYHVENARQFWAELEDILHIPSTASLNRIDSALRTFTTFCSSYHEKYLSTNEQLDHAISLLLDSDIFAFHSDRSTEHLTSAAQKETNPHALLVLYSIFLHYGRRNPAFFGASASIPSQAGSTTRVGVGLDALTPMVPQGKRSAGHKRWQGLVPLLMDHVRWTVDDDGYGSALGVPIEARLRLVCVRLLYEVCRVQKLDINDLKVFDDSFIEHLFETIEDTSVSSDETLNYYLIKLIVALNEQFMVASLVPHKSSKASSESGKSPQSATFAQAHQKVPSVDRQPNRVLEILMRRLYSSQTFGANIIFMLNRAENTPEDLCMQLLLLKMLYLLFTTPGTHEYFYTNDLRVLVDVFIRELGNLPEESESLRHTYLRVLHPLVTNTQLKTTPYKRAELRQTLLSLISHAHIRDVNATTRRLVERCLGAEWCRALGPIDLPPPPTRKAALDVPGRKGSLDAYTNSGKSLSAKTSTIDLLGAQLEPVYRSASAEPVLRSLDRLKIGEKQQHANGSTTSLTDVAVADAPPPLPGVRSGVTEGKNGRIAPAPPARRVPPLKQFTDPPSSPTPPLSPSKSSTYSSASEPASYRHHGAEQIHVIGHSRDGGAVGSGIGTNGSSGLGITGSLGVAVSVVGAGAGTGTGTGERRKPPAPPTRRKPPAVPIRVQKVEVGPGGSTITTIASSGKA</sequence>
<proteinExistence type="predicted"/>
<dbReference type="InterPro" id="IPR030125">
    <property type="entry name" value="SPIN90/Ldb17"/>
</dbReference>
<organism evidence="3 4">
    <name type="scientific">Rhizoctonia solani</name>
    <dbReference type="NCBI Taxonomy" id="456999"/>
    <lineage>
        <taxon>Eukaryota</taxon>
        <taxon>Fungi</taxon>
        <taxon>Dikarya</taxon>
        <taxon>Basidiomycota</taxon>
        <taxon>Agaricomycotina</taxon>
        <taxon>Agaricomycetes</taxon>
        <taxon>Cantharellales</taxon>
        <taxon>Ceratobasidiaceae</taxon>
        <taxon>Rhizoctonia</taxon>
    </lineage>
</organism>
<dbReference type="GO" id="GO:0071933">
    <property type="term" value="F:Arp2/3 complex binding"/>
    <property type="evidence" value="ECO:0007669"/>
    <property type="project" value="TreeGrafter"/>
</dbReference>
<dbReference type="InterPro" id="IPR018556">
    <property type="entry name" value="SPIN90/Ldb17_LRD"/>
</dbReference>
<feature type="domain" description="SPIN90/Ldb17 leucine-rich" evidence="2">
    <location>
        <begin position="229"/>
        <end position="398"/>
    </location>
</feature>